<dbReference type="InterPro" id="IPR038633">
    <property type="entry name" value="Rpn13/ADRM1_Pru_sf"/>
</dbReference>
<dbReference type="AlphaFoldDB" id="A0A4T0IV13"/>
<dbReference type="InterPro" id="IPR006773">
    <property type="entry name" value="Rpn13/ADRM1"/>
</dbReference>
<dbReference type="EMBL" id="SPOF01000022">
    <property type="protein sequence ID" value="TIB11754.1"/>
    <property type="molecule type" value="Genomic_DNA"/>
</dbReference>
<evidence type="ECO:0000256" key="3">
    <source>
        <dbReference type="ARBA" id="ARBA00022490"/>
    </source>
</evidence>
<dbReference type="PANTHER" id="PTHR12225">
    <property type="entry name" value="ADHESION REGULATING MOLECULE 1 110 KDA CELL MEMBRANE GLYCOPROTEIN"/>
    <property type="match status" value="1"/>
</dbReference>
<dbReference type="GO" id="GO:0061133">
    <property type="term" value="F:endopeptidase activator activity"/>
    <property type="evidence" value="ECO:0007669"/>
    <property type="project" value="TreeGrafter"/>
</dbReference>
<evidence type="ECO:0000256" key="5">
    <source>
        <dbReference type="ARBA" id="ARBA00023242"/>
    </source>
</evidence>
<evidence type="ECO:0000256" key="6">
    <source>
        <dbReference type="SAM" id="MobiDB-lite"/>
    </source>
</evidence>
<dbReference type="Gene3D" id="2.30.29.70">
    <property type="entry name" value="Proteasomal ubiquitin receptor Rpn13/ADRM1"/>
    <property type="match status" value="1"/>
</dbReference>
<reference evidence="8 9" key="1">
    <citation type="submission" date="2019-03" db="EMBL/GenBank/DDBJ databases">
        <title>Sequencing 23 genomes of Wallemia ichthyophaga.</title>
        <authorList>
            <person name="Gostincar C."/>
        </authorList>
    </citation>
    <scope>NUCLEOTIDE SEQUENCE [LARGE SCALE GENOMIC DNA]</scope>
    <source>
        <strain evidence="8 9">EXF-8621</strain>
    </source>
</reference>
<organism evidence="8 9">
    <name type="scientific">Wallemia ichthyophaga</name>
    <dbReference type="NCBI Taxonomy" id="245174"/>
    <lineage>
        <taxon>Eukaryota</taxon>
        <taxon>Fungi</taxon>
        <taxon>Dikarya</taxon>
        <taxon>Basidiomycota</taxon>
        <taxon>Wallemiomycotina</taxon>
        <taxon>Wallemiomycetes</taxon>
        <taxon>Wallemiales</taxon>
        <taxon>Wallemiaceae</taxon>
        <taxon>Wallemia</taxon>
    </lineage>
</organism>
<dbReference type="GO" id="GO:0005634">
    <property type="term" value="C:nucleus"/>
    <property type="evidence" value="ECO:0007669"/>
    <property type="project" value="UniProtKB-SubCell"/>
</dbReference>
<accession>A0A4T0IV13</accession>
<feature type="region of interest" description="Disordered" evidence="6">
    <location>
        <begin position="113"/>
        <end position="141"/>
    </location>
</feature>
<keyword evidence="4" id="KW-0647">Proteasome</keyword>
<dbReference type="Pfam" id="PF04683">
    <property type="entry name" value="Rpn13_ADRM1_Pru"/>
    <property type="match status" value="1"/>
</dbReference>
<dbReference type="Proteomes" id="UP000306954">
    <property type="component" value="Unassembled WGS sequence"/>
</dbReference>
<gene>
    <name evidence="8" type="ORF">E3P90_02289</name>
</gene>
<keyword evidence="3" id="KW-0963">Cytoplasm</keyword>
<protein>
    <recommendedName>
        <fullName evidence="7">Pru domain-containing protein</fullName>
    </recommendedName>
</protein>
<keyword evidence="5" id="KW-0539">Nucleus</keyword>
<dbReference type="PROSITE" id="PS51917">
    <property type="entry name" value="PRU"/>
    <property type="match status" value="1"/>
</dbReference>
<dbReference type="OrthoDB" id="340431at2759"/>
<evidence type="ECO:0000256" key="2">
    <source>
        <dbReference type="ARBA" id="ARBA00004496"/>
    </source>
</evidence>
<dbReference type="GO" id="GO:0070628">
    <property type="term" value="F:proteasome binding"/>
    <property type="evidence" value="ECO:0007669"/>
    <property type="project" value="TreeGrafter"/>
</dbReference>
<evidence type="ECO:0000259" key="7">
    <source>
        <dbReference type="PROSITE" id="PS51917"/>
    </source>
</evidence>
<comment type="caution">
    <text evidence="8">The sequence shown here is derived from an EMBL/GenBank/DDBJ whole genome shotgun (WGS) entry which is preliminary data.</text>
</comment>
<dbReference type="GO" id="GO:0008541">
    <property type="term" value="C:proteasome regulatory particle, lid subcomplex"/>
    <property type="evidence" value="ECO:0007669"/>
    <property type="project" value="TreeGrafter"/>
</dbReference>
<dbReference type="InterPro" id="IPR044868">
    <property type="entry name" value="Rpn13/ADRM1_Pru"/>
</dbReference>
<name>A0A4T0IV13_WALIC</name>
<proteinExistence type="predicted"/>
<dbReference type="OMA" id="QIICNAG"/>
<feature type="compositionally biased region" description="Polar residues" evidence="6">
    <location>
        <begin position="129"/>
        <end position="141"/>
    </location>
</feature>
<comment type="subcellular location">
    <subcellularLocation>
        <location evidence="2">Cytoplasm</location>
    </subcellularLocation>
    <subcellularLocation>
        <location evidence="1">Nucleus</location>
    </subcellularLocation>
</comment>
<evidence type="ECO:0000256" key="1">
    <source>
        <dbReference type="ARBA" id="ARBA00004123"/>
    </source>
</evidence>
<evidence type="ECO:0000313" key="8">
    <source>
        <dbReference type="EMBL" id="TIB11754.1"/>
    </source>
</evidence>
<sequence>MSLVVLRAGRGFRVGESQRVEFMPDKGQIEVDVQDGLARFCWRTRATASLEEELMLFPHDSKLERVHEEPTGRTFKLTFESSQAVHFFYLQSERSDVYKDKLVDTVNAIINDPENAASLPKLPTEASIRENSAQPQSMETD</sequence>
<feature type="domain" description="Pru" evidence="7">
    <location>
        <begin position="1"/>
        <end position="113"/>
    </location>
</feature>
<dbReference type="PANTHER" id="PTHR12225:SF0">
    <property type="entry name" value="PROTEASOMAL UBIQUITIN RECEPTOR ADRM1"/>
    <property type="match status" value="1"/>
</dbReference>
<evidence type="ECO:0000256" key="4">
    <source>
        <dbReference type="ARBA" id="ARBA00022942"/>
    </source>
</evidence>
<dbReference type="GO" id="GO:0005737">
    <property type="term" value="C:cytoplasm"/>
    <property type="evidence" value="ECO:0007669"/>
    <property type="project" value="UniProtKB-SubCell"/>
</dbReference>
<evidence type="ECO:0000313" key="9">
    <source>
        <dbReference type="Proteomes" id="UP000306954"/>
    </source>
</evidence>